<dbReference type="Proteomes" id="UP000053660">
    <property type="component" value="Unassembled WGS sequence"/>
</dbReference>
<keyword evidence="4" id="KW-0067">ATP-binding</keyword>
<dbReference type="InterPro" id="IPR008271">
    <property type="entry name" value="Ser/Thr_kinase_AS"/>
</dbReference>
<dbReference type="Pfam" id="PF00069">
    <property type="entry name" value="Pkinase"/>
    <property type="match status" value="1"/>
</dbReference>
<gene>
    <name evidence="6" type="ORF">OESDEN_14704</name>
</gene>
<dbReference type="EMBL" id="KN563408">
    <property type="protein sequence ID" value="KHJ85565.1"/>
    <property type="molecule type" value="Genomic_DNA"/>
</dbReference>
<protein>
    <recommendedName>
        <fullName evidence="5">Protein kinase domain-containing protein</fullName>
    </recommendedName>
</protein>
<dbReference type="SUPFAM" id="SSF56112">
    <property type="entry name" value="Protein kinase-like (PK-like)"/>
    <property type="match status" value="1"/>
</dbReference>
<dbReference type="PROSITE" id="PS00108">
    <property type="entry name" value="PROTEIN_KINASE_ST"/>
    <property type="match status" value="1"/>
</dbReference>
<keyword evidence="7" id="KW-1185">Reference proteome</keyword>
<name>A0A0B1SQT8_OESDE</name>
<feature type="domain" description="Protein kinase" evidence="5">
    <location>
        <begin position="1"/>
        <end position="170"/>
    </location>
</feature>
<keyword evidence="3" id="KW-0418">Kinase</keyword>
<dbReference type="PANTHER" id="PTHR43671">
    <property type="entry name" value="SERINE/THREONINE-PROTEIN KINASE NEK"/>
    <property type="match status" value="1"/>
</dbReference>
<dbReference type="PROSITE" id="PS50011">
    <property type="entry name" value="PROTEIN_KINASE_DOM"/>
    <property type="match status" value="1"/>
</dbReference>
<dbReference type="InterPro" id="IPR050660">
    <property type="entry name" value="NEK_Ser/Thr_kinase"/>
</dbReference>
<dbReference type="GO" id="GO:0004674">
    <property type="term" value="F:protein serine/threonine kinase activity"/>
    <property type="evidence" value="ECO:0007669"/>
    <property type="project" value="TreeGrafter"/>
</dbReference>
<dbReference type="GO" id="GO:0005524">
    <property type="term" value="F:ATP binding"/>
    <property type="evidence" value="ECO:0007669"/>
    <property type="project" value="UniProtKB-KW"/>
</dbReference>
<dbReference type="GO" id="GO:1902749">
    <property type="term" value="P:regulation of cell cycle G2/M phase transition"/>
    <property type="evidence" value="ECO:0007669"/>
    <property type="project" value="TreeGrafter"/>
</dbReference>
<dbReference type="AlphaFoldDB" id="A0A0B1SQT8"/>
<evidence type="ECO:0000256" key="3">
    <source>
        <dbReference type="ARBA" id="ARBA00022777"/>
    </source>
</evidence>
<dbReference type="Gene3D" id="1.10.510.10">
    <property type="entry name" value="Transferase(Phosphotransferase) domain 1"/>
    <property type="match status" value="1"/>
</dbReference>
<proteinExistence type="predicted"/>
<organism evidence="6 7">
    <name type="scientific">Oesophagostomum dentatum</name>
    <name type="common">Nodular worm</name>
    <dbReference type="NCBI Taxonomy" id="61180"/>
    <lineage>
        <taxon>Eukaryota</taxon>
        <taxon>Metazoa</taxon>
        <taxon>Ecdysozoa</taxon>
        <taxon>Nematoda</taxon>
        <taxon>Chromadorea</taxon>
        <taxon>Rhabditida</taxon>
        <taxon>Rhabditina</taxon>
        <taxon>Rhabditomorpha</taxon>
        <taxon>Strongyloidea</taxon>
        <taxon>Strongylidae</taxon>
        <taxon>Oesophagostomum</taxon>
    </lineage>
</organism>
<evidence type="ECO:0000256" key="4">
    <source>
        <dbReference type="ARBA" id="ARBA00022840"/>
    </source>
</evidence>
<accession>A0A0B1SQT8</accession>
<evidence type="ECO:0000256" key="2">
    <source>
        <dbReference type="ARBA" id="ARBA00022741"/>
    </source>
</evidence>
<keyword evidence="2" id="KW-0547">Nucleotide-binding</keyword>
<evidence type="ECO:0000259" key="5">
    <source>
        <dbReference type="PROSITE" id="PS50011"/>
    </source>
</evidence>
<evidence type="ECO:0000313" key="7">
    <source>
        <dbReference type="Proteomes" id="UP000053660"/>
    </source>
</evidence>
<dbReference type="InterPro" id="IPR011009">
    <property type="entry name" value="Kinase-like_dom_sf"/>
</dbReference>
<sequence>MGALVDEFCKARFHQERQNFRNDHSKPTTLALRYLHKDKQIVHRDLKPSNIMIAENDRVVITDFGLAKKRGSDYLKSAAGTIIYSCPEIVQNMGYGEKADIWSFGCCIYEMAALHPPFYSQNMLALATQIVEGKYEPLSNDRSRCSVLHSCATPGRTLVSVNSVCSYRHV</sequence>
<dbReference type="InterPro" id="IPR000719">
    <property type="entry name" value="Prot_kinase_dom"/>
</dbReference>
<reference evidence="6 7" key="1">
    <citation type="submission" date="2014-03" db="EMBL/GenBank/DDBJ databases">
        <title>Draft genome of the hookworm Oesophagostomum dentatum.</title>
        <authorList>
            <person name="Mitreva M."/>
        </authorList>
    </citation>
    <scope>NUCLEOTIDE SEQUENCE [LARGE SCALE GENOMIC DNA]</scope>
    <source>
        <strain evidence="6 7">OD-Hann</strain>
    </source>
</reference>
<dbReference type="SMART" id="SM00220">
    <property type="entry name" value="S_TKc"/>
    <property type="match status" value="1"/>
</dbReference>
<dbReference type="OrthoDB" id="248923at2759"/>
<keyword evidence="1" id="KW-0808">Transferase</keyword>
<evidence type="ECO:0000256" key="1">
    <source>
        <dbReference type="ARBA" id="ARBA00022679"/>
    </source>
</evidence>
<evidence type="ECO:0000313" key="6">
    <source>
        <dbReference type="EMBL" id="KHJ85565.1"/>
    </source>
</evidence>
<dbReference type="PANTHER" id="PTHR43671:SF92">
    <property type="entry name" value="SERINE_THREONINE-PROTEIN KINASE NEK10"/>
    <property type="match status" value="1"/>
</dbReference>